<gene>
    <name evidence="2" type="ORF">HAX54_006070</name>
</gene>
<evidence type="ECO:0000313" key="2">
    <source>
        <dbReference type="EMBL" id="MCD7468137.1"/>
    </source>
</evidence>
<organism evidence="2 3">
    <name type="scientific">Datura stramonium</name>
    <name type="common">Jimsonweed</name>
    <name type="synonym">Common thornapple</name>
    <dbReference type="NCBI Taxonomy" id="4076"/>
    <lineage>
        <taxon>Eukaryota</taxon>
        <taxon>Viridiplantae</taxon>
        <taxon>Streptophyta</taxon>
        <taxon>Embryophyta</taxon>
        <taxon>Tracheophyta</taxon>
        <taxon>Spermatophyta</taxon>
        <taxon>Magnoliopsida</taxon>
        <taxon>eudicotyledons</taxon>
        <taxon>Gunneridae</taxon>
        <taxon>Pentapetalae</taxon>
        <taxon>asterids</taxon>
        <taxon>lamiids</taxon>
        <taxon>Solanales</taxon>
        <taxon>Solanaceae</taxon>
        <taxon>Solanoideae</taxon>
        <taxon>Datureae</taxon>
        <taxon>Datura</taxon>
    </lineage>
</organism>
<protein>
    <submittedName>
        <fullName evidence="2">Uncharacterized protein</fullName>
    </submittedName>
</protein>
<accession>A0ABS8TC82</accession>
<feature type="non-terminal residue" evidence="2">
    <location>
        <position position="88"/>
    </location>
</feature>
<name>A0ABS8TC82_DATST</name>
<feature type="region of interest" description="Disordered" evidence="1">
    <location>
        <begin position="42"/>
        <end position="75"/>
    </location>
</feature>
<keyword evidence="3" id="KW-1185">Reference proteome</keyword>
<dbReference type="Proteomes" id="UP000823775">
    <property type="component" value="Unassembled WGS sequence"/>
</dbReference>
<reference evidence="2 3" key="1">
    <citation type="journal article" date="2021" name="BMC Genomics">
        <title>Datura genome reveals duplications of psychoactive alkaloid biosynthetic genes and high mutation rate following tissue culture.</title>
        <authorList>
            <person name="Rajewski A."/>
            <person name="Carter-House D."/>
            <person name="Stajich J."/>
            <person name="Litt A."/>
        </authorList>
    </citation>
    <scope>NUCLEOTIDE SEQUENCE [LARGE SCALE GENOMIC DNA]</scope>
    <source>
        <strain evidence="2">AR-01</strain>
    </source>
</reference>
<dbReference type="EMBL" id="JACEIK010001300">
    <property type="protein sequence ID" value="MCD7468137.1"/>
    <property type="molecule type" value="Genomic_DNA"/>
</dbReference>
<sequence>MCTAGKSPVQHRLPEALGAQDMIHRRTADPVRKPPVNSCEMFGTDLGTMKFGDSPIGSGETSMKRSGGPRIPPVTHRCFADAADSLND</sequence>
<evidence type="ECO:0000313" key="3">
    <source>
        <dbReference type="Proteomes" id="UP000823775"/>
    </source>
</evidence>
<evidence type="ECO:0000256" key="1">
    <source>
        <dbReference type="SAM" id="MobiDB-lite"/>
    </source>
</evidence>
<proteinExistence type="predicted"/>
<comment type="caution">
    <text evidence="2">The sequence shown here is derived from an EMBL/GenBank/DDBJ whole genome shotgun (WGS) entry which is preliminary data.</text>
</comment>